<dbReference type="OrthoDB" id="7593658at2759"/>
<comment type="caution">
    <text evidence="1">The sequence shown here is derived from an EMBL/GenBank/DDBJ whole genome shotgun (WGS) entry which is preliminary data.</text>
</comment>
<dbReference type="AlphaFoldDB" id="A0A6V7GXS0"/>
<dbReference type="Proteomes" id="UP000752696">
    <property type="component" value="Unassembled WGS sequence"/>
</dbReference>
<evidence type="ECO:0000313" key="1">
    <source>
        <dbReference type="EMBL" id="CAD1468440.1"/>
    </source>
</evidence>
<feature type="non-terminal residue" evidence="1">
    <location>
        <position position="1"/>
    </location>
</feature>
<evidence type="ECO:0000313" key="2">
    <source>
        <dbReference type="Proteomes" id="UP000752696"/>
    </source>
</evidence>
<organism evidence="1 2">
    <name type="scientific">Heterotrigona itama</name>
    <dbReference type="NCBI Taxonomy" id="395501"/>
    <lineage>
        <taxon>Eukaryota</taxon>
        <taxon>Metazoa</taxon>
        <taxon>Ecdysozoa</taxon>
        <taxon>Arthropoda</taxon>
        <taxon>Hexapoda</taxon>
        <taxon>Insecta</taxon>
        <taxon>Pterygota</taxon>
        <taxon>Neoptera</taxon>
        <taxon>Endopterygota</taxon>
        <taxon>Hymenoptera</taxon>
        <taxon>Apocrita</taxon>
        <taxon>Aculeata</taxon>
        <taxon>Apoidea</taxon>
        <taxon>Anthophila</taxon>
        <taxon>Apidae</taxon>
        <taxon>Heterotrigona</taxon>
    </lineage>
</organism>
<dbReference type="EMBL" id="CAJDYZ010000543">
    <property type="protein sequence ID" value="CAD1468440.1"/>
    <property type="molecule type" value="Genomic_DNA"/>
</dbReference>
<name>A0A6V7GXS0_9HYME</name>
<protein>
    <submittedName>
        <fullName evidence="1">Uncharacterized protein</fullName>
    </submittedName>
</protein>
<accession>A0A6V7GXS0</accession>
<keyword evidence="2" id="KW-1185">Reference proteome</keyword>
<reference evidence="1" key="1">
    <citation type="submission" date="2020-07" db="EMBL/GenBank/DDBJ databases">
        <authorList>
            <person name="Nazaruddin N."/>
        </authorList>
    </citation>
    <scope>NUCLEOTIDE SEQUENCE</scope>
</reference>
<sequence>FQDLKIQISTPAMTDTTAASIVTGSVRLFHSAGGTAFELFQETVYLIFDAGRRAGHLFARHSSVNVNVLKMGMEVDLM</sequence>
<proteinExistence type="predicted"/>
<feature type="non-terminal residue" evidence="1">
    <location>
        <position position="78"/>
    </location>
</feature>
<gene>
    <name evidence="1" type="ORF">MHI_LOCUS43089</name>
</gene>